<dbReference type="PIRSF" id="PIRSF006298">
    <property type="entry name" value="GtrA_prd"/>
    <property type="match status" value="1"/>
</dbReference>
<feature type="domain" description="GtrA/DPMS transmembrane" evidence="9">
    <location>
        <begin position="7"/>
        <end position="116"/>
    </location>
</feature>
<keyword evidence="5 8" id="KW-0472">Membrane</keyword>
<sequence>MLALLTRYVSIGVINTLIHWITFATGHYLLNLDQMLSNLIAFIVAVSFSFFANAKWTFKASAGLAQYILFTMFMGFMALTVGYTADKIHLAPLLTLIFFSALSMVFGFLFSNFVIFRRKI</sequence>
<dbReference type="PANTHER" id="PTHR38459:SF1">
    <property type="entry name" value="PROPHAGE BACTOPRENOL-LINKED GLUCOSE TRANSLOCASE HOMOLOG"/>
    <property type="match status" value="1"/>
</dbReference>
<dbReference type="EMBL" id="JBGFFX010000006">
    <property type="protein sequence ID" value="MEY8771110.1"/>
    <property type="molecule type" value="Genomic_DNA"/>
</dbReference>
<feature type="transmembrane region" description="Helical" evidence="8">
    <location>
        <begin position="35"/>
        <end position="52"/>
    </location>
</feature>
<evidence type="ECO:0000313" key="10">
    <source>
        <dbReference type="EMBL" id="MEY8771110.1"/>
    </source>
</evidence>
<keyword evidence="2 7" id="KW-0813">Transport</keyword>
<organism evidence="10 11">
    <name type="scientific">Erwinia aeris</name>
    <dbReference type="NCBI Taxonomy" id="3239803"/>
    <lineage>
        <taxon>Bacteria</taxon>
        <taxon>Pseudomonadati</taxon>
        <taxon>Pseudomonadota</taxon>
        <taxon>Gammaproteobacteria</taxon>
        <taxon>Enterobacterales</taxon>
        <taxon>Erwiniaceae</taxon>
        <taxon>Erwinia</taxon>
    </lineage>
</organism>
<feature type="transmembrane region" description="Helical" evidence="8">
    <location>
        <begin position="7"/>
        <end position="29"/>
    </location>
</feature>
<dbReference type="InterPro" id="IPR007267">
    <property type="entry name" value="GtrA_DPMS_TM"/>
</dbReference>
<evidence type="ECO:0000256" key="5">
    <source>
        <dbReference type="ARBA" id="ARBA00023136"/>
    </source>
</evidence>
<keyword evidence="11" id="KW-1185">Reference proteome</keyword>
<gene>
    <name evidence="10" type="ORF">AB6T85_11820</name>
</gene>
<evidence type="ECO:0000256" key="8">
    <source>
        <dbReference type="SAM" id="Phobius"/>
    </source>
</evidence>
<protein>
    <recommendedName>
        <fullName evidence="7">Bactoprenol-linked glucose translocase</fullName>
    </recommendedName>
</protein>
<comment type="subcellular location">
    <subcellularLocation>
        <location evidence="1">Membrane</location>
        <topology evidence="1">Multi-pass membrane protein</topology>
    </subcellularLocation>
</comment>
<dbReference type="InterPro" id="IPR051401">
    <property type="entry name" value="GtrA_CellWall_Glycosyl"/>
</dbReference>
<evidence type="ECO:0000256" key="3">
    <source>
        <dbReference type="ARBA" id="ARBA00022692"/>
    </source>
</evidence>
<dbReference type="Proteomes" id="UP001565243">
    <property type="component" value="Unassembled WGS sequence"/>
</dbReference>
<proteinExistence type="inferred from homology"/>
<dbReference type="Pfam" id="PF04138">
    <property type="entry name" value="GtrA_DPMS_TM"/>
    <property type="match status" value="1"/>
</dbReference>
<evidence type="ECO:0000256" key="7">
    <source>
        <dbReference type="PIRNR" id="PIRNR006298"/>
    </source>
</evidence>
<feature type="transmembrane region" description="Helical" evidence="8">
    <location>
        <begin position="91"/>
        <end position="116"/>
    </location>
</feature>
<accession>A0ABV4E8C5</accession>
<comment type="function">
    <text evidence="6 7">Involved in O antigen modification. Involved in the translocation of bactoprenol-linked glucose across the cytoplasmic membrane.</text>
</comment>
<evidence type="ECO:0000313" key="11">
    <source>
        <dbReference type="Proteomes" id="UP001565243"/>
    </source>
</evidence>
<evidence type="ECO:0000256" key="4">
    <source>
        <dbReference type="ARBA" id="ARBA00022989"/>
    </source>
</evidence>
<reference evidence="10 11" key="1">
    <citation type="submission" date="2024-07" db="EMBL/GenBank/DDBJ databases">
        <authorList>
            <person name="Hebao G."/>
        </authorList>
    </citation>
    <scope>NUCLEOTIDE SEQUENCE [LARGE SCALE GENOMIC DNA]</scope>
    <source>
        <strain evidence="10 11">ACCC 02193</strain>
    </source>
</reference>
<comment type="similarity">
    <text evidence="7">Belongs to the gtrA family.</text>
</comment>
<evidence type="ECO:0000256" key="1">
    <source>
        <dbReference type="ARBA" id="ARBA00004141"/>
    </source>
</evidence>
<name>A0ABV4E8C5_9GAMM</name>
<dbReference type="PANTHER" id="PTHR38459">
    <property type="entry name" value="PROPHAGE BACTOPRENOL-LINKED GLUCOSE TRANSLOCASE HOMOLOG"/>
    <property type="match status" value="1"/>
</dbReference>
<evidence type="ECO:0000259" key="9">
    <source>
        <dbReference type="Pfam" id="PF04138"/>
    </source>
</evidence>
<keyword evidence="3 8" id="KW-0812">Transmembrane</keyword>
<evidence type="ECO:0000256" key="6">
    <source>
        <dbReference type="ARBA" id="ARBA00025595"/>
    </source>
</evidence>
<evidence type="ECO:0000256" key="2">
    <source>
        <dbReference type="ARBA" id="ARBA00022448"/>
    </source>
</evidence>
<comment type="caution">
    <text evidence="10">The sequence shown here is derived from an EMBL/GenBank/DDBJ whole genome shotgun (WGS) entry which is preliminary data.</text>
</comment>
<dbReference type="InterPro" id="IPR016480">
    <property type="entry name" value="Glc_translocase_bactprenl-link"/>
</dbReference>
<keyword evidence="4 8" id="KW-1133">Transmembrane helix</keyword>
<dbReference type="RefSeq" id="WP_301251077.1">
    <property type="nucleotide sequence ID" value="NZ_JBGFFX010000006.1"/>
</dbReference>
<feature type="transmembrane region" description="Helical" evidence="8">
    <location>
        <begin position="64"/>
        <end position="85"/>
    </location>
</feature>